<dbReference type="SUPFAM" id="SSF74731">
    <property type="entry name" value="Ribosomal protein L20"/>
    <property type="match status" value="1"/>
</dbReference>
<dbReference type="PANTHER" id="PTHR10986">
    <property type="entry name" value="39S RIBOSOMAL PROTEIN L20"/>
    <property type="match status" value="1"/>
</dbReference>
<sequence length="116" mass="13296">MPRAKTGVVRRRKHKKILKLAKGFWGLRSKTVRKARETLFSGAMRSFNDRREKKNEYRKLWIVRINAAVRQHGMSYSVFMGGLKKAGIEIDRKLLADLAVREPEAFAQLVAKAKGA</sequence>
<comment type="similarity">
    <text evidence="1 7 8">Belongs to the bacterial ribosomal protein bL20 family.</text>
</comment>
<protein>
    <recommendedName>
        <fullName evidence="6 7">Large ribosomal subunit protein bL20</fullName>
    </recommendedName>
</protein>
<dbReference type="STRING" id="526227.Mesil_1253"/>
<dbReference type="InterPro" id="IPR049946">
    <property type="entry name" value="RIBOSOMAL_L20_CS"/>
</dbReference>
<name>D7BDZ8_ALLS1</name>
<reference evidence="9 10" key="1">
    <citation type="journal article" date="2010" name="Stand. Genomic Sci.">
        <title>Complete genome sequence of Meiothermus silvanus type strain (VI-R2).</title>
        <authorList>
            <person name="Sikorski J."/>
            <person name="Tindall B.J."/>
            <person name="Lowry S."/>
            <person name="Lucas S."/>
            <person name="Nolan M."/>
            <person name="Copeland A."/>
            <person name="Glavina Del Rio T."/>
            <person name="Tice H."/>
            <person name="Cheng J.F."/>
            <person name="Han C."/>
            <person name="Pitluck S."/>
            <person name="Liolios K."/>
            <person name="Ivanova N."/>
            <person name="Mavromatis K."/>
            <person name="Mikhailova N."/>
            <person name="Pati A."/>
            <person name="Goodwin L."/>
            <person name="Chen A."/>
            <person name="Palaniappan K."/>
            <person name="Land M."/>
            <person name="Hauser L."/>
            <person name="Chang Y.J."/>
            <person name="Jeffries C.D."/>
            <person name="Rohde M."/>
            <person name="Goker M."/>
            <person name="Woyke T."/>
            <person name="Bristow J."/>
            <person name="Eisen J.A."/>
            <person name="Markowitz V."/>
            <person name="Hugenholtz P."/>
            <person name="Kyrpides N.C."/>
            <person name="Klenk H.P."/>
            <person name="Lapidus A."/>
        </authorList>
    </citation>
    <scope>NUCLEOTIDE SEQUENCE [LARGE SCALE GENOMIC DNA]</scope>
    <source>
        <strain evidence="10">ATCC 700542 / DSM 9946 / VI-R2</strain>
    </source>
</reference>
<organism evidence="9 10">
    <name type="scientific">Allomeiothermus silvanus (strain ATCC 700542 / DSM 9946 / NBRC 106475 / NCIMB 13440 / VI-R2)</name>
    <name type="common">Thermus silvanus</name>
    <dbReference type="NCBI Taxonomy" id="526227"/>
    <lineage>
        <taxon>Bacteria</taxon>
        <taxon>Thermotogati</taxon>
        <taxon>Deinococcota</taxon>
        <taxon>Deinococci</taxon>
        <taxon>Thermales</taxon>
        <taxon>Thermaceae</taxon>
        <taxon>Allomeiothermus</taxon>
    </lineage>
</organism>
<dbReference type="eggNOG" id="COG0292">
    <property type="taxonomic scope" value="Bacteria"/>
</dbReference>
<dbReference type="GO" id="GO:0000027">
    <property type="term" value="P:ribosomal large subunit assembly"/>
    <property type="evidence" value="ECO:0007669"/>
    <property type="project" value="UniProtKB-UniRule"/>
</dbReference>
<evidence type="ECO:0000313" key="10">
    <source>
        <dbReference type="Proteomes" id="UP000001916"/>
    </source>
</evidence>
<dbReference type="Pfam" id="PF00453">
    <property type="entry name" value="Ribosomal_L20"/>
    <property type="match status" value="1"/>
</dbReference>
<dbReference type="Proteomes" id="UP000001916">
    <property type="component" value="Chromosome"/>
</dbReference>
<dbReference type="GO" id="GO:0019843">
    <property type="term" value="F:rRNA binding"/>
    <property type="evidence" value="ECO:0007669"/>
    <property type="project" value="UniProtKB-UniRule"/>
</dbReference>
<dbReference type="PROSITE" id="PS00937">
    <property type="entry name" value="RIBOSOMAL_L20"/>
    <property type="match status" value="1"/>
</dbReference>
<evidence type="ECO:0000256" key="4">
    <source>
        <dbReference type="ARBA" id="ARBA00022980"/>
    </source>
</evidence>
<evidence type="ECO:0000256" key="6">
    <source>
        <dbReference type="ARBA" id="ARBA00035172"/>
    </source>
</evidence>
<dbReference type="GO" id="GO:0005840">
    <property type="term" value="C:ribosome"/>
    <property type="evidence" value="ECO:0007669"/>
    <property type="project" value="UniProtKB-KW"/>
</dbReference>
<evidence type="ECO:0000256" key="3">
    <source>
        <dbReference type="ARBA" id="ARBA00022884"/>
    </source>
</evidence>
<keyword evidence="10" id="KW-1185">Reference proteome</keyword>
<dbReference type="AlphaFoldDB" id="D7BDZ8"/>
<dbReference type="GO" id="GO:0003735">
    <property type="term" value="F:structural constituent of ribosome"/>
    <property type="evidence" value="ECO:0007669"/>
    <property type="project" value="InterPro"/>
</dbReference>
<dbReference type="HAMAP" id="MF_00382">
    <property type="entry name" value="Ribosomal_bL20"/>
    <property type="match status" value="1"/>
</dbReference>
<keyword evidence="4 7" id="KW-0689">Ribosomal protein</keyword>
<evidence type="ECO:0000313" key="9">
    <source>
        <dbReference type="EMBL" id="ADH63149.1"/>
    </source>
</evidence>
<evidence type="ECO:0000256" key="1">
    <source>
        <dbReference type="ARBA" id="ARBA00007698"/>
    </source>
</evidence>
<dbReference type="InterPro" id="IPR035566">
    <property type="entry name" value="Ribosomal_protein_bL20_C"/>
</dbReference>
<dbReference type="InterPro" id="IPR005813">
    <property type="entry name" value="Ribosomal_bL20"/>
</dbReference>
<evidence type="ECO:0000256" key="5">
    <source>
        <dbReference type="ARBA" id="ARBA00023274"/>
    </source>
</evidence>
<proteinExistence type="inferred from homology"/>
<keyword evidence="5 7" id="KW-0687">Ribonucleoprotein</keyword>
<accession>D7BDZ8</accession>
<dbReference type="FunFam" id="1.10.1900.20:FF:000001">
    <property type="entry name" value="50S ribosomal protein L20"/>
    <property type="match status" value="1"/>
</dbReference>
<dbReference type="Gene3D" id="1.10.1900.20">
    <property type="entry name" value="Ribosomal protein L20"/>
    <property type="match status" value="1"/>
</dbReference>
<dbReference type="HOGENOM" id="CLU_123265_0_1_0"/>
<dbReference type="GO" id="GO:0006412">
    <property type="term" value="P:translation"/>
    <property type="evidence" value="ECO:0007669"/>
    <property type="project" value="InterPro"/>
</dbReference>
<dbReference type="CDD" id="cd07026">
    <property type="entry name" value="Ribosomal_L20"/>
    <property type="match status" value="1"/>
</dbReference>
<evidence type="ECO:0000256" key="8">
    <source>
        <dbReference type="RuleBase" id="RU000560"/>
    </source>
</evidence>
<gene>
    <name evidence="7" type="primary">rplT</name>
    <name evidence="9" type="ordered locus">Mesil_1253</name>
</gene>
<keyword evidence="2 7" id="KW-0699">rRNA-binding</keyword>
<comment type="function">
    <text evidence="7 8">Binds directly to 23S ribosomal RNA and is necessary for the in vitro assembly process of the 50S ribosomal subunit. It is not involved in the protein synthesizing functions of that subunit.</text>
</comment>
<keyword evidence="3 7" id="KW-0694">RNA-binding</keyword>
<dbReference type="Gene3D" id="6.10.160.10">
    <property type="match status" value="1"/>
</dbReference>
<dbReference type="PRINTS" id="PR00062">
    <property type="entry name" value="RIBOSOMALL20"/>
</dbReference>
<dbReference type="EMBL" id="CP002042">
    <property type="protein sequence ID" value="ADH63149.1"/>
    <property type="molecule type" value="Genomic_DNA"/>
</dbReference>
<evidence type="ECO:0000256" key="2">
    <source>
        <dbReference type="ARBA" id="ARBA00022730"/>
    </source>
</evidence>
<dbReference type="GO" id="GO:1990904">
    <property type="term" value="C:ribonucleoprotein complex"/>
    <property type="evidence" value="ECO:0007669"/>
    <property type="project" value="UniProtKB-KW"/>
</dbReference>
<dbReference type="RefSeq" id="WP_013157721.1">
    <property type="nucleotide sequence ID" value="NC_014212.1"/>
</dbReference>
<evidence type="ECO:0000256" key="7">
    <source>
        <dbReference type="HAMAP-Rule" id="MF_00382"/>
    </source>
</evidence>
<dbReference type="NCBIfam" id="TIGR01032">
    <property type="entry name" value="rplT_bact"/>
    <property type="match status" value="1"/>
</dbReference>
<dbReference type="OrthoDB" id="9808966at2"/>
<dbReference type="KEGG" id="msv:Mesil_1253"/>